<comment type="catalytic activity">
    <reaction evidence="5">
        <text>(6S)-5-formyl-5,6,7,8-tetrahydrofolate + ATP = (6R)-5,10-methenyltetrahydrofolate + ADP + phosphate</text>
        <dbReference type="Rhea" id="RHEA:10488"/>
        <dbReference type="ChEBI" id="CHEBI:30616"/>
        <dbReference type="ChEBI" id="CHEBI:43474"/>
        <dbReference type="ChEBI" id="CHEBI:57455"/>
        <dbReference type="ChEBI" id="CHEBI:57457"/>
        <dbReference type="ChEBI" id="CHEBI:456216"/>
        <dbReference type="EC" id="6.3.3.2"/>
    </reaction>
</comment>
<dbReference type="PANTHER" id="PTHR23407:SF1">
    <property type="entry name" value="5-FORMYLTETRAHYDROFOLATE CYCLO-LIGASE"/>
    <property type="match status" value="1"/>
</dbReference>
<comment type="cofactor">
    <cofactor evidence="5">
        <name>Mg(2+)</name>
        <dbReference type="ChEBI" id="CHEBI:18420"/>
    </cofactor>
</comment>
<organism evidence="6 7">
    <name type="scientific">Mycolicibacterium elephantis</name>
    <dbReference type="NCBI Taxonomy" id="81858"/>
    <lineage>
        <taxon>Bacteria</taxon>
        <taxon>Bacillati</taxon>
        <taxon>Actinomycetota</taxon>
        <taxon>Actinomycetes</taxon>
        <taxon>Mycobacteriales</taxon>
        <taxon>Mycobacteriaceae</taxon>
        <taxon>Mycolicibacterium</taxon>
    </lineage>
</organism>
<keyword evidence="5" id="KW-0479">Metal-binding</keyword>
<dbReference type="GO" id="GO:0009396">
    <property type="term" value="P:folic acid-containing compound biosynthetic process"/>
    <property type="evidence" value="ECO:0007669"/>
    <property type="project" value="TreeGrafter"/>
</dbReference>
<evidence type="ECO:0000256" key="1">
    <source>
        <dbReference type="ARBA" id="ARBA00010638"/>
    </source>
</evidence>
<keyword evidence="3 4" id="KW-0067">ATP-binding</keyword>
<dbReference type="SUPFAM" id="SSF100950">
    <property type="entry name" value="NagB/RpiA/CoA transferase-like"/>
    <property type="match status" value="1"/>
</dbReference>
<keyword evidence="6" id="KW-0436">Ligase</keyword>
<keyword evidence="2 4" id="KW-0547">Nucleotide-binding</keyword>
<evidence type="ECO:0000256" key="2">
    <source>
        <dbReference type="ARBA" id="ARBA00022741"/>
    </source>
</evidence>
<dbReference type="GO" id="GO:0046872">
    <property type="term" value="F:metal ion binding"/>
    <property type="evidence" value="ECO:0007669"/>
    <property type="project" value="UniProtKB-KW"/>
</dbReference>
<dbReference type="Proteomes" id="UP000192772">
    <property type="component" value="Unassembled WGS sequence"/>
</dbReference>
<feature type="binding site" evidence="4">
    <location>
        <begin position="5"/>
        <end position="9"/>
    </location>
    <ligand>
        <name>ATP</name>
        <dbReference type="ChEBI" id="CHEBI:30616"/>
    </ligand>
</feature>
<comment type="caution">
    <text evidence="6">The sequence shown here is derived from an EMBL/GenBank/DDBJ whole genome shotgun (WGS) entry which is preliminary data.</text>
</comment>
<proteinExistence type="inferred from homology"/>
<evidence type="ECO:0000313" key="7">
    <source>
        <dbReference type="Proteomes" id="UP000192772"/>
    </source>
</evidence>
<sequence length="203" mass="21692">MGLTKTELRVTILAARRALPPHEHDADAHALVTHLDTLVSGTETVCAYVPVGSEPGSTELVDSLYRRGVRVLLPVARHDTAGIPLPLQWGEYRPTGLVDARFGLREPAPPWLGADAIAEASTILVPALAVDRAGTRLGRGAGFYDRTLRLAAPGARIVAVVRDDELLDELPAEPHDVPMTHALTPRRGLVTLGETDAGMTQPT</sequence>
<feature type="binding site" evidence="4">
    <location>
        <begin position="136"/>
        <end position="144"/>
    </location>
    <ligand>
        <name>ATP</name>
        <dbReference type="ChEBI" id="CHEBI:30616"/>
    </ligand>
</feature>
<feature type="binding site" evidence="4">
    <location>
        <position position="49"/>
    </location>
    <ligand>
        <name>substrate</name>
    </ligand>
</feature>
<dbReference type="InterPro" id="IPR024185">
    <property type="entry name" value="FTHF_cligase-like_sf"/>
</dbReference>
<evidence type="ECO:0000313" key="6">
    <source>
        <dbReference type="EMBL" id="ORA69272.1"/>
    </source>
</evidence>
<evidence type="ECO:0000256" key="4">
    <source>
        <dbReference type="PIRSR" id="PIRSR006806-1"/>
    </source>
</evidence>
<dbReference type="EMBL" id="MVHP01000001">
    <property type="protein sequence ID" value="ORA69272.1"/>
    <property type="molecule type" value="Genomic_DNA"/>
</dbReference>
<dbReference type="GO" id="GO:0035999">
    <property type="term" value="P:tetrahydrofolate interconversion"/>
    <property type="evidence" value="ECO:0007669"/>
    <property type="project" value="TreeGrafter"/>
</dbReference>
<dbReference type="Gene3D" id="3.40.50.10420">
    <property type="entry name" value="NagB/RpiA/CoA transferase-like"/>
    <property type="match status" value="1"/>
</dbReference>
<evidence type="ECO:0000256" key="5">
    <source>
        <dbReference type="RuleBase" id="RU361279"/>
    </source>
</evidence>
<dbReference type="STRING" id="81858.BST23_01045"/>
<comment type="similarity">
    <text evidence="1 5">Belongs to the 5-formyltetrahydrofolate cyclo-ligase family.</text>
</comment>
<dbReference type="GO" id="GO:0005524">
    <property type="term" value="F:ATP binding"/>
    <property type="evidence" value="ECO:0007669"/>
    <property type="project" value="UniProtKB-KW"/>
</dbReference>
<dbReference type="InterPro" id="IPR002698">
    <property type="entry name" value="FTHF_cligase"/>
</dbReference>
<dbReference type="GO" id="GO:0030272">
    <property type="term" value="F:5-formyltetrahydrofolate cyclo-ligase activity"/>
    <property type="evidence" value="ECO:0007669"/>
    <property type="project" value="UniProtKB-EC"/>
</dbReference>
<dbReference type="RefSeq" id="WP_064889961.1">
    <property type="nucleotide sequence ID" value="NZ_JACKTZ010000037.1"/>
</dbReference>
<dbReference type="PIRSF" id="PIRSF006806">
    <property type="entry name" value="FTHF_cligase"/>
    <property type="match status" value="1"/>
</dbReference>
<name>A0A1A0R1E0_9MYCO</name>
<dbReference type="EC" id="6.3.3.2" evidence="5"/>
<evidence type="ECO:0000256" key="3">
    <source>
        <dbReference type="ARBA" id="ARBA00022840"/>
    </source>
</evidence>
<dbReference type="AlphaFoldDB" id="A0A1A0R1E0"/>
<dbReference type="PANTHER" id="PTHR23407">
    <property type="entry name" value="ATPASE INHIBITOR/5-FORMYLTETRAHYDROFOLATE CYCLO-LIGASE"/>
    <property type="match status" value="1"/>
</dbReference>
<protein>
    <recommendedName>
        <fullName evidence="5">5-formyltetrahydrofolate cyclo-ligase</fullName>
        <ecNumber evidence="5">6.3.3.2</ecNumber>
    </recommendedName>
</protein>
<accession>A0A1X0DAS4</accession>
<dbReference type="NCBIfam" id="TIGR02727">
    <property type="entry name" value="MTHFS_bact"/>
    <property type="match status" value="1"/>
</dbReference>
<reference evidence="6 7" key="1">
    <citation type="submission" date="2017-02" db="EMBL/GenBank/DDBJ databases">
        <title>The new phylogeny of genus Mycobacterium.</title>
        <authorList>
            <person name="Tortoli E."/>
            <person name="Trovato A."/>
            <person name="Cirillo D.M."/>
        </authorList>
    </citation>
    <scope>NUCLEOTIDE SEQUENCE [LARGE SCALE GENOMIC DNA]</scope>
    <source>
        <strain evidence="6 7">FI-09383</strain>
    </source>
</reference>
<gene>
    <name evidence="6" type="ORF">BST23_01045</name>
</gene>
<dbReference type="InterPro" id="IPR037171">
    <property type="entry name" value="NagB/RpiA_transferase-like"/>
</dbReference>
<accession>A0A1A0R1E0</accession>
<keyword evidence="5" id="KW-0460">Magnesium</keyword>
<feature type="binding site" evidence="4">
    <location>
        <position position="54"/>
    </location>
    <ligand>
        <name>substrate</name>
    </ligand>
</feature>
<dbReference type="Pfam" id="PF01812">
    <property type="entry name" value="5-FTHF_cyc-lig"/>
    <property type="match status" value="1"/>
</dbReference>